<accession>A0A3R7JX52</accession>
<feature type="region of interest" description="Disordered" evidence="1">
    <location>
        <begin position="66"/>
        <end position="108"/>
    </location>
</feature>
<evidence type="ECO:0000313" key="7">
    <source>
        <dbReference type="Proteomes" id="UP000285624"/>
    </source>
</evidence>
<dbReference type="EMBL" id="MBDN02000041">
    <property type="protein sequence ID" value="RLN83052.1"/>
    <property type="molecule type" value="Genomic_DNA"/>
</dbReference>
<evidence type="ECO:0000313" key="3">
    <source>
        <dbReference type="EMBL" id="KAG2527130.1"/>
    </source>
</evidence>
<keyword evidence="7" id="KW-1185">Reference proteome</keyword>
<dbReference type="Pfam" id="PF14716">
    <property type="entry name" value="HHH_8"/>
    <property type="match status" value="1"/>
</dbReference>
<sequence length="236" mass="26196">MNSKQANEVLSDLLMKCDEQGIELPENPWMALREAIIALRDAVDQEVQCLEMEKALEQLKIKYGTSTQDAEAAATSTPRLGRRQKRTLMQDLPKRKRSSLVLESDSDEDFGGQTGATVDVLSPVASSKKNVKKSRIHEQVQETPAARAENQTLVNQLVELGQFEMRHGHTQRGLARLRAAMQIRDARMVVTSGAQAKKLERVGPSVATKVDQLLNEGLEAALREYDEDDEAMAVAK</sequence>
<feature type="compositionally biased region" description="Polar residues" evidence="1">
    <location>
        <begin position="66"/>
        <end position="78"/>
    </location>
</feature>
<evidence type="ECO:0000313" key="6">
    <source>
        <dbReference type="EMBL" id="RLN83052.1"/>
    </source>
</evidence>
<reference evidence="3" key="3">
    <citation type="submission" date="2020-06" db="EMBL/GenBank/DDBJ databases">
        <authorList>
            <person name="Studholme D.J."/>
        </authorList>
    </citation>
    <scope>NUCLEOTIDE SEQUENCE</scope>
    <source>
        <strain evidence="3">NZFS 2646</strain>
        <strain evidence="4">NZFS 3630</strain>
    </source>
</reference>
<dbReference type="Gene3D" id="1.10.150.110">
    <property type="entry name" value="DNA polymerase beta, N-terminal domain-like"/>
    <property type="match status" value="1"/>
</dbReference>
<organism evidence="6 7">
    <name type="scientific">Phytophthora kernoviae</name>
    <dbReference type="NCBI Taxonomy" id="325452"/>
    <lineage>
        <taxon>Eukaryota</taxon>
        <taxon>Sar</taxon>
        <taxon>Stramenopiles</taxon>
        <taxon>Oomycota</taxon>
        <taxon>Peronosporomycetes</taxon>
        <taxon>Peronosporales</taxon>
        <taxon>Peronosporaceae</taxon>
        <taxon>Phytophthora</taxon>
    </lineage>
</organism>
<feature type="domain" description="Crossover junction endonuclease MUS81-like HHH" evidence="2">
    <location>
        <begin position="149"/>
        <end position="217"/>
    </location>
</feature>
<protein>
    <recommendedName>
        <fullName evidence="2">Crossover junction endonuclease MUS81-like HHH domain-containing protein</fullName>
    </recommendedName>
</protein>
<evidence type="ECO:0000313" key="8">
    <source>
        <dbReference type="Proteomes" id="UP000285883"/>
    </source>
</evidence>
<proteinExistence type="predicted"/>
<name>A0A3R7JX52_9STRA</name>
<evidence type="ECO:0000256" key="1">
    <source>
        <dbReference type="SAM" id="MobiDB-lite"/>
    </source>
</evidence>
<comment type="caution">
    <text evidence="6">The sequence shown here is derived from an EMBL/GenBank/DDBJ whole genome shotgun (WGS) entry which is preliminary data.</text>
</comment>
<dbReference type="Proteomes" id="UP000792063">
    <property type="component" value="Unassembled WGS sequence"/>
</dbReference>
<dbReference type="EMBL" id="JPWU03000059">
    <property type="protein sequence ID" value="KAG2528572.1"/>
    <property type="molecule type" value="Genomic_DNA"/>
</dbReference>
<dbReference type="EMBL" id="MAYM02000914">
    <property type="protein sequence ID" value="RLN31838.1"/>
    <property type="molecule type" value="Genomic_DNA"/>
</dbReference>
<evidence type="ECO:0000313" key="5">
    <source>
        <dbReference type="EMBL" id="RLN31838.1"/>
    </source>
</evidence>
<dbReference type="Proteomes" id="UP000285883">
    <property type="component" value="Unassembled WGS sequence"/>
</dbReference>
<dbReference type="Proteomes" id="UP000285624">
    <property type="component" value="Unassembled WGS sequence"/>
</dbReference>
<evidence type="ECO:0000313" key="4">
    <source>
        <dbReference type="EMBL" id="KAG2528572.1"/>
    </source>
</evidence>
<dbReference type="Proteomes" id="UP000785171">
    <property type="component" value="Unassembled WGS sequence"/>
</dbReference>
<gene>
    <name evidence="5" type="ORF">BBI17_000501</name>
    <name evidence="6" type="ORF">BBO99_00002431</name>
    <name evidence="3" type="ORF">JM16_001902</name>
    <name evidence="4" type="ORF">JM18_002004</name>
</gene>
<reference evidence="3" key="1">
    <citation type="journal article" date="2015" name="Genom Data">
        <title>Genome sequences of six Phytophthora species associated with forests in New Zealand.</title>
        <authorList>
            <person name="Studholme D.J."/>
            <person name="McDougal R.L."/>
            <person name="Sambles C."/>
            <person name="Hansen E."/>
            <person name="Hardy G."/>
            <person name="Grant M."/>
            <person name="Ganley R.J."/>
            <person name="Williams N.M."/>
        </authorList>
    </citation>
    <scope>NUCLEOTIDE SEQUENCE</scope>
    <source>
        <strain evidence="3">NZFS 2646</strain>
        <strain evidence="4">NZFS 3630</strain>
    </source>
</reference>
<reference evidence="7 8" key="2">
    <citation type="submission" date="2018-07" db="EMBL/GenBank/DDBJ databases">
        <title>Genome sequencing of oomycete isolates from Chile give support for New Zealand origin for Phytophthora kernoviae and make available the first Nothophytophthora sp. genome.</title>
        <authorList>
            <person name="Studholme D.J."/>
            <person name="Sanfuentes E."/>
            <person name="Panda P."/>
            <person name="Hill R."/>
            <person name="Sambles C."/>
            <person name="Grant M."/>
            <person name="Williams N.M."/>
            <person name="Mcdougal R.L."/>
        </authorList>
    </citation>
    <scope>NUCLEOTIDE SEQUENCE [LARGE SCALE GENOMIC DNA]</scope>
    <source>
        <strain evidence="5">Chile2</strain>
        <strain evidence="6">Chile4</strain>
    </source>
</reference>
<dbReference type="SUPFAM" id="SSF47802">
    <property type="entry name" value="DNA polymerase beta, N-terminal domain-like"/>
    <property type="match status" value="1"/>
</dbReference>
<dbReference type="EMBL" id="JPWV03000060">
    <property type="protein sequence ID" value="KAG2527130.1"/>
    <property type="molecule type" value="Genomic_DNA"/>
</dbReference>
<dbReference type="InterPro" id="IPR010996">
    <property type="entry name" value="HHH_MUS81"/>
</dbReference>
<dbReference type="InterPro" id="IPR027421">
    <property type="entry name" value="DNA_pol_lamdba_lyase_dom_sf"/>
</dbReference>
<dbReference type="AlphaFoldDB" id="A0A3R7JX52"/>
<evidence type="ECO:0000259" key="2">
    <source>
        <dbReference type="Pfam" id="PF14716"/>
    </source>
</evidence>